<evidence type="ECO:0000313" key="2">
    <source>
        <dbReference type="Proteomes" id="UP001638806"/>
    </source>
</evidence>
<protein>
    <submittedName>
        <fullName evidence="1">Uncharacterized protein</fullName>
    </submittedName>
</protein>
<gene>
    <name evidence="1" type="ORF">ACCO45_010649</name>
</gene>
<organism evidence="1 2">
    <name type="scientific">Purpureocillium lilacinum</name>
    <name type="common">Paecilomyces lilacinus</name>
    <dbReference type="NCBI Taxonomy" id="33203"/>
    <lineage>
        <taxon>Eukaryota</taxon>
        <taxon>Fungi</taxon>
        <taxon>Dikarya</taxon>
        <taxon>Ascomycota</taxon>
        <taxon>Pezizomycotina</taxon>
        <taxon>Sordariomycetes</taxon>
        <taxon>Hypocreomycetidae</taxon>
        <taxon>Hypocreales</taxon>
        <taxon>Ophiocordycipitaceae</taxon>
        <taxon>Purpureocillium</taxon>
    </lineage>
</organism>
<reference evidence="1" key="1">
    <citation type="submission" date="2024-12" db="EMBL/GenBank/DDBJ databases">
        <title>Comparative genomics and development of molecular markers within Purpureocillium lilacinum and among Purpureocillium species.</title>
        <authorList>
            <person name="Yeh Z.-Y."/>
            <person name="Ni N.-T."/>
            <person name="Lo P.-H."/>
            <person name="Mushyakhwo K."/>
            <person name="Lin C.-F."/>
            <person name="Nai Y.-S."/>
        </authorList>
    </citation>
    <scope>NUCLEOTIDE SEQUENCE</scope>
    <source>
        <strain evidence="1">NCHU-NPUST-175</strain>
    </source>
</reference>
<sequence length="413" mass="45038">MGGGLALRTCERVVGGGRRKRLAAAALPATPGRRHSIRRLTYRVVYSVRGAGAKGFCRRSIGHSLEPLKAHLPVHQWPAFACTTPRPLAQAAQFGGRPTPVAPDSITGMARCAALPSATQRVTSWPGAADLQRASPERWRRHPAARKSHRNASGTPGRAGWAPSRSPSASRPALALARGKGAASQALPGWKNNSVEAKSRPGDTTASKAEEAGWRQTRPTGVCCILSRQRRHRRRVQHCTAQQSYFVMPPYITKYRVASAMISQRRRIVPHKSCHSAPTGRVRVSMLSLSALSSMERAAWLGHGCKVTTAQWARQPGRIRLETGHCSRDPKRTTECTVHAKPPVPQRAGQCSAVQYCQQYGLCFATIDACHCHDTRGKWQGSVPHTAIRGRSWALDRRSGQPALQMALWRAAA</sequence>
<proteinExistence type="predicted"/>
<dbReference type="EMBL" id="JBGNUJ010000010">
    <property type="protein sequence ID" value="KAL3955086.1"/>
    <property type="molecule type" value="Genomic_DNA"/>
</dbReference>
<comment type="caution">
    <text evidence="1">The sequence shown here is derived from an EMBL/GenBank/DDBJ whole genome shotgun (WGS) entry which is preliminary data.</text>
</comment>
<name>A0ACC4DFS0_PURLI</name>
<accession>A0ACC4DFS0</accession>
<dbReference type="Proteomes" id="UP001638806">
    <property type="component" value="Unassembled WGS sequence"/>
</dbReference>
<keyword evidence="2" id="KW-1185">Reference proteome</keyword>
<evidence type="ECO:0000313" key="1">
    <source>
        <dbReference type="EMBL" id="KAL3955086.1"/>
    </source>
</evidence>